<dbReference type="EMBL" id="RWGY01000007">
    <property type="protein sequence ID" value="TVU40045.1"/>
    <property type="molecule type" value="Genomic_DNA"/>
</dbReference>
<dbReference type="OrthoDB" id="1651023at2759"/>
<feature type="transmembrane region" description="Helical" evidence="1">
    <location>
        <begin position="110"/>
        <end position="130"/>
    </location>
</feature>
<accession>A0A5J9VWQ8</accession>
<name>A0A5J9VWQ8_9POAL</name>
<sequence>MEAWTPLQRLISHYTCIYNLDKLMHVMNMDIQKHSQLTAMKRVKSGRRRGRRQRGASGDFVNLEDLPAQSSKMLIGVSTSYNTGSSRSPGMAGGGFVAADSSARDYGGRVTFSVVMTCLMAASCGIIYGYDNGISGAY</sequence>
<organism evidence="2 3">
    <name type="scientific">Eragrostis curvula</name>
    <name type="common">weeping love grass</name>
    <dbReference type="NCBI Taxonomy" id="38414"/>
    <lineage>
        <taxon>Eukaryota</taxon>
        <taxon>Viridiplantae</taxon>
        <taxon>Streptophyta</taxon>
        <taxon>Embryophyta</taxon>
        <taxon>Tracheophyta</taxon>
        <taxon>Spermatophyta</taxon>
        <taxon>Magnoliopsida</taxon>
        <taxon>Liliopsida</taxon>
        <taxon>Poales</taxon>
        <taxon>Poaceae</taxon>
        <taxon>PACMAD clade</taxon>
        <taxon>Chloridoideae</taxon>
        <taxon>Eragrostideae</taxon>
        <taxon>Eragrostidinae</taxon>
        <taxon>Eragrostis</taxon>
    </lineage>
</organism>
<feature type="non-terminal residue" evidence="2">
    <location>
        <position position="1"/>
    </location>
</feature>
<dbReference type="AlphaFoldDB" id="A0A5J9VWQ8"/>
<gene>
    <name evidence="2" type="ORF">EJB05_13491</name>
</gene>
<evidence type="ECO:0008006" key="4">
    <source>
        <dbReference type="Google" id="ProtNLM"/>
    </source>
</evidence>
<keyword evidence="1" id="KW-1133">Transmembrane helix</keyword>
<keyword evidence="3" id="KW-1185">Reference proteome</keyword>
<evidence type="ECO:0000313" key="3">
    <source>
        <dbReference type="Proteomes" id="UP000324897"/>
    </source>
</evidence>
<proteinExistence type="predicted"/>
<protein>
    <recommendedName>
        <fullName evidence="4">Major facilitator superfamily (MFS) profile domain-containing protein</fullName>
    </recommendedName>
</protein>
<reference evidence="2 3" key="1">
    <citation type="journal article" date="2019" name="Sci. Rep.">
        <title>A high-quality genome of Eragrostis curvula grass provides insights into Poaceae evolution and supports new strategies to enhance forage quality.</title>
        <authorList>
            <person name="Carballo J."/>
            <person name="Santos B.A.C.M."/>
            <person name="Zappacosta D."/>
            <person name="Garbus I."/>
            <person name="Selva J.P."/>
            <person name="Gallo C.A."/>
            <person name="Diaz A."/>
            <person name="Albertini E."/>
            <person name="Caccamo M."/>
            <person name="Echenique V."/>
        </authorList>
    </citation>
    <scope>NUCLEOTIDE SEQUENCE [LARGE SCALE GENOMIC DNA]</scope>
    <source>
        <strain evidence="3">cv. Victoria</strain>
        <tissue evidence="2">Leaf</tissue>
    </source>
</reference>
<evidence type="ECO:0000256" key="1">
    <source>
        <dbReference type="SAM" id="Phobius"/>
    </source>
</evidence>
<comment type="caution">
    <text evidence="2">The sequence shown here is derived from an EMBL/GenBank/DDBJ whole genome shotgun (WGS) entry which is preliminary data.</text>
</comment>
<keyword evidence="1" id="KW-0812">Transmembrane</keyword>
<dbReference type="Gramene" id="TVU40045">
    <property type="protein sequence ID" value="TVU40045"/>
    <property type="gene ID" value="EJB05_13491"/>
</dbReference>
<keyword evidence="1" id="KW-0472">Membrane</keyword>
<evidence type="ECO:0000313" key="2">
    <source>
        <dbReference type="EMBL" id="TVU40045.1"/>
    </source>
</evidence>
<dbReference type="Proteomes" id="UP000324897">
    <property type="component" value="Chromosome 4"/>
</dbReference>